<keyword evidence="9 12" id="KW-0675">Receptor</keyword>
<evidence type="ECO:0000259" key="15">
    <source>
        <dbReference type="PROSITE" id="PS50262"/>
    </source>
</evidence>
<evidence type="ECO:0000313" key="17">
    <source>
        <dbReference type="RefSeq" id="XP_003746622.2"/>
    </source>
</evidence>
<keyword evidence="16" id="KW-1185">Reference proteome</keyword>
<reference evidence="17" key="1">
    <citation type="submission" date="2025-08" db="UniProtKB">
        <authorList>
            <consortium name="RefSeq"/>
        </authorList>
    </citation>
    <scope>IDENTIFICATION</scope>
</reference>
<dbReference type="InterPro" id="IPR000586">
    <property type="entry name" value="Somatstn_rcpt"/>
</dbReference>
<evidence type="ECO:0000256" key="3">
    <source>
        <dbReference type="ARBA" id="ARBA00022475"/>
    </source>
</evidence>
<dbReference type="GO" id="GO:0043005">
    <property type="term" value="C:neuron projection"/>
    <property type="evidence" value="ECO:0007669"/>
    <property type="project" value="TreeGrafter"/>
</dbReference>
<feature type="transmembrane region" description="Helical" evidence="14">
    <location>
        <begin position="185"/>
        <end position="209"/>
    </location>
</feature>
<feature type="region of interest" description="Disordered" evidence="13">
    <location>
        <begin position="520"/>
        <end position="553"/>
    </location>
</feature>
<organism evidence="16 17">
    <name type="scientific">Galendromus occidentalis</name>
    <name type="common">western predatory mite</name>
    <dbReference type="NCBI Taxonomy" id="34638"/>
    <lineage>
        <taxon>Eukaryota</taxon>
        <taxon>Metazoa</taxon>
        <taxon>Ecdysozoa</taxon>
        <taxon>Arthropoda</taxon>
        <taxon>Chelicerata</taxon>
        <taxon>Arachnida</taxon>
        <taxon>Acari</taxon>
        <taxon>Parasitiformes</taxon>
        <taxon>Mesostigmata</taxon>
        <taxon>Gamasina</taxon>
        <taxon>Phytoseioidea</taxon>
        <taxon>Phytoseiidae</taxon>
        <taxon>Typhlodrominae</taxon>
        <taxon>Galendromus</taxon>
    </lineage>
</organism>
<dbReference type="Proteomes" id="UP000694867">
    <property type="component" value="Unplaced"/>
</dbReference>
<evidence type="ECO:0000256" key="4">
    <source>
        <dbReference type="ARBA" id="ARBA00022692"/>
    </source>
</evidence>
<feature type="transmembrane region" description="Helical" evidence="14">
    <location>
        <begin position="261"/>
        <end position="285"/>
    </location>
</feature>
<dbReference type="InterPro" id="IPR000276">
    <property type="entry name" value="GPCR_Rhodpsn"/>
</dbReference>
<evidence type="ECO:0000256" key="13">
    <source>
        <dbReference type="SAM" id="MobiDB-lite"/>
    </source>
</evidence>
<protein>
    <submittedName>
        <fullName evidence="17">Somatostatin receptor type 2</fullName>
    </submittedName>
</protein>
<dbReference type="PRINTS" id="PR00246">
    <property type="entry name" value="SOMATOSTATNR"/>
</dbReference>
<keyword evidence="4 12" id="KW-0812">Transmembrane</keyword>
<keyword evidence="8" id="KW-1015">Disulfide bond</keyword>
<dbReference type="PROSITE" id="PS00237">
    <property type="entry name" value="G_PROTEIN_RECEP_F1_1"/>
    <property type="match status" value="1"/>
</dbReference>
<dbReference type="CDD" id="cd15094">
    <property type="entry name" value="7tmA_AstC_insect"/>
    <property type="match status" value="1"/>
</dbReference>
<dbReference type="GO" id="GO:0042277">
    <property type="term" value="F:peptide binding"/>
    <property type="evidence" value="ECO:0007669"/>
    <property type="project" value="TreeGrafter"/>
</dbReference>
<dbReference type="AlphaFoldDB" id="A0AAJ6VZK1"/>
<evidence type="ECO:0000256" key="12">
    <source>
        <dbReference type="RuleBase" id="RU000688"/>
    </source>
</evidence>
<evidence type="ECO:0000256" key="10">
    <source>
        <dbReference type="ARBA" id="ARBA00023180"/>
    </source>
</evidence>
<evidence type="ECO:0000256" key="2">
    <source>
        <dbReference type="ARBA" id="ARBA00010663"/>
    </source>
</evidence>
<evidence type="ECO:0000256" key="6">
    <source>
        <dbReference type="ARBA" id="ARBA00023040"/>
    </source>
</evidence>
<keyword evidence="5 14" id="KW-1133">Transmembrane helix</keyword>
<feature type="transmembrane region" description="Helical" evidence="14">
    <location>
        <begin position="408"/>
        <end position="432"/>
    </location>
</feature>
<dbReference type="PANTHER" id="PTHR24229:SF40">
    <property type="entry name" value="ALLATOSTATIN C RECEPTOR 1-RELATED"/>
    <property type="match status" value="1"/>
</dbReference>
<dbReference type="RefSeq" id="XP_003746622.2">
    <property type="nucleotide sequence ID" value="XM_003746574.2"/>
</dbReference>
<keyword evidence="6 12" id="KW-0297">G-protein coupled receptor</keyword>
<proteinExistence type="inferred from homology"/>
<dbReference type="FunFam" id="1.20.1070.10:FF:000231">
    <property type="entry name" value="Allatostatin C receptor 1"/>
    <property type="match status" value="1"/>
</dbReference>
<evidence type="ECO:0000256" key="7">
    <source>
        <dbReference type="ARBA" id="ARBA00023136"/>
    </source>
</evidence>
<evidence type="ECO:0000256" key="11">
    <source>
        <dbReference type="ARBA" id="ARBA00023224"/>
    </source>
</evidence>
<feature type="transmembrane region" description="Helical" evidence="14">
    <location>
        <begin position="367"/>
        <end position="388"/>
    </location>
</feature>
<evidence type="ECO:0000256" key="9">
    <source>
        <dbReference type="ARBA" id="ARBA00023170"/>
    </source>
</evidence>
<accession>A0AAJ6VZK1</accession>
<dbReference type="KEGG" id="goe:100905009"/>
<feature type="domain" description="G-protein coupled receptors family 1 profile" evidence="15">
    <location>
        <begin position="164"/>
        <end position="429"/>
    </location>
</feature>
<evidence type="ECO:0000256" key="1">
    <source>
        <dbReference type="ARBA" id="ARBA00004651"/>
    </source>
</evidence>
<keyword evidence="3" id="KW-1003">Cell membrane</keyword>
<dbReference type="PRINTS" id="PR00237">
    <property type="entry name" value="GPCRRHODOPSN"/>
</dbReference>
<dbReference type="InterPro" id="IPR017452">
    <property type="entry name" value="GPCR_Rhodpsn_7TM"/>
</dbReference>
<dbReference type="PROSITE" id="PS50262">
    <property type="entry name" value="G_PROTEIN_RECEP_F1_2"/>
    <property type="match status" value="1"/>
</dbReference>
<dbReference type="GeneID" id="100905009"/>
<dbReference type="Gene3D" id="1.20.1070.10">
    <property type="entry name" value="Rhodopsin 7-helix transmembrane proteins"/>
    <property type="match status" value="1"/>
</dbReference>
<name>A0AAJ6VZK1_9ACAR</name>
<feature type="transmembrane region" description="Helical" evidence="14">
    <location>
        <begin position="152"/>
        <end position="173"/>
    </location>
</feature>
<gene>
    <name evidence="17" type="primary">LOC100905009</name>
</gene>
<dbReference type="GO" id="GO:0005886">
    <property type="term" value="C:plasma membrane"/>
    <property type="evidence" value="ECO:0007669"/>
    <property type="project" value="UniProtKB-SubCell"/>
</dbReference>
<dbReference type="Pfam" id="PF00001">
    <property type="entry name" value="7tm_1"/>
    <property type="match status" value="1"/>
</dbReference>
<evidence type="ECO:0000256" key="14">
    <source>
        <dbReference type="SAM" id="Phobius"/>
    </source>
</evidence>
<keyword evidence="10" id="KW-0325">Glycoprotein</keyword>
<feature type="non-terminal residue" evidence="17">
    <location>
        <position position="1"/>
    </location>
</feature>
<keyword evidence="11 12" id="KW-0807">Transducer</keyword>
<comment type="subcellular location">
    <subcellularLocation>
        <location evidence="1">Cell membrane</location>
        <topology evidence="1">Multi-pass membrane protein</topology>
    </subcellularLocation>
</comment>
<feature type="transmembrane region" description="Helical" evidence="14">
    <location>
        <begin position="323"/>
        <end position="346"/>
    </location>
</feature>
<comment type="similarity">
    <text evidence="2 12">Belongs to the G-protein coupled receptor 1 family.</text>
</comment>
<evidence type="ECO:0000256" key="8">
    <source>
        <dbReference type="ARBA" id="ARBA00023157"/>
    </source>
</evidence>
<feature type="compositionally biased region" description="Polar residues" evidence="13">
    <location>
        <begin position="537"/>
        <end position="553"/>
    </location>
</feature>
<dbReference type="SUPFAM" id="SSF81321">
    <property type="entry name" value="Family A G protein-coupled receptor-like"/>
    <property type="match status" value="1"/>
</dbReference>
<feature type="region of interest" description="Disordered" evidence="13">
    <location>
        <begin position="466"/>
        <end position="495"/>
    </location>
</feature>
<dbReference type="PANTHER" id="PTHR24229">
    <property type="entry name" value="NEUROPEPTIDES RECEPTOR"/>
    <property type="match status" value="1"/>
</dbReference>
<evidence type="ECO:0000313" key="16">
    <source>
        <dbReference type="Proteomes" id="UP000694867"/>
    </source>
</evidence>
<sequence>SDETWGLSESVIVFSDLSSFLRDALDPFDSHFGTKLGIDGIGLSLLFSGFYRIAHFPLVFVLYPQLSAEESEKAKKQAFKQEGASWNLKRPSYPADLLLQLFSNCTSGKFNSSEILDLKLEDSQVKHLISNCTLMEFSNTEAPLTMVRLTTILYFIIWIVGLCGNTLVIYVVLRFSKMQTVTNMYIFNLALADEMFLTGLPFLITTMTIRDWIFGQTMCKIYMTTTSINQFTSSLLLTVMSADRYIAVCHPISSPRYRTPFIAKFVCLTAWTVSALLMVPVYLYATAFDIPKETINGVVHSRKVCNIYWMDTPTLTGQTAFTLYSFFLGFAIPLVLILVFYFLVIFKLSKVGPKTKSKNKKRSHRKVTYLVLTVITCYIFCWLPYWVGQIIIILRPTSSNAQRSQFQVAVFLLSGCLAYANSAINPVLYAFLSDNFKKSFAKAFTCASKKDVNAQLHVENSIFPGGRTRGGSTRGANGTPGLSAPRNGNAPSVNGPRLGADLLAVNNNCGLTLSTGQDFEASTNCTRSEEHDIAGESTPNNDEQQPLNETAQI</sequence>
<keyword evidence="7 14" id="KW-0472">Membrane</keyword>
<dbReference type="GO" id="GO:0004994">
    <property type="term" value="F:somatostatin receptor activity"/>
    <property type="evidence" value="ECO:0007669"/>
    <property type="project" value="InterPro"/>
</dbReference>
<evidence type="ECO:0000256" key="5">
    <source>
        <dbReference type="ARBA" id="ARBA00022989"/>
    </source>
</evidence>